<keyword evidence="4" id="KW-1185">Reference proteome</keyword>
<feature type="chain" id="PRO_5011600589" evidence="2">
    <location>
        <begin position="23"/>
        <end position="219"/>
    </location>
</feature>
<protein>
    <submittedName>
        <fullName evidence="3">MYXO-CTERM domain-containing protein</fullName>
    </submittedName>
</protein>
<dbReference type="AlphaFoldDB" id="A0A1I1U8K6"/>
<dbReference type="RefSeq" id="WP_096329477.1">
    <property type="nucleotide sequence ID" value="NZ_FOMX01000003.1"/>
</dbReference>
<keyword evidence="2" id="KW-0732">Signal</keyword>
<reference evidence="4" key="1">
    <citation type="submission" date="2016-10" db="EMBL/GenBank/DDBJ databases">
        <authorList>
            <person name="Varghese N."/>
            <person name="Submissions S."/>
        </authorList>
    </citation>
    <scope>NUCLEOTIDE SEQUENCE [LARGE SCALE GENOMIC DNA]</scope>
    <source>
        <strain evidence="4">ATCC 25963</strain>
    </source>
</reference>
<gene>
    <name evidence="3" type="ORF">SAMN02745121_00981</name>
</gene>
<dbReference type="Proteomes" id="UP000199400">
    <property type="component" value="Unassembled WGS sequence"/>
</dbReference>
<dbReference type="STRING" id="54.SAMN02745121_00981"/>
<evidence type="ECO:0000256" key="2">
    <source>
        <dbReference type="SAM" id="SignalP"/>
    </source>
</evidence>
<evidence type="ECO:0000313" key="4">
    <source>
        <dbReference type="Proteomes" id="UP000199400"/>
    </source>
</evidence>
<accession>A0A1I1U8K6</accession>
<feature type="signal peptide" evidence="2">
    <location>
        <begin position="1"/>
        <end position="22"/>
    </location>
</feature>
<sequence>MRSLIFGCSSALLLLAAAPASAAELVTTSDTDFEFASVVIVSPEDGAVLEGSPDAVVPVTIEHEGFNPLAVSLWVDDEKLADCPEAPPCTIEATLSPGIHKLKAVGDDAVAQFDSHEITIEVKEAGNATEGPDTETGADTETGSPTTGVEPATDTDATAGDTDATAGDTDPTDGGESDGSGSGSGDKEGCGCKAVPGAPDLLGLAMFALFAPWRRRRHA</sequence>
<proteinExistence type="predicted"/>
<dbReference type="EMBL" id="FOMX01000003">
    <property type="protein sequence ID" value="SFD65908.1"/>
    <property type="molecule type" value="Genomic_DNA"/>
</dbReference>
<dbReference type="InterPro" id="IPR013783">
    <property type="entry name" value="Ig-like_fold"/>
</dbReference>
<feature type="compositionally biased region" description="Low complexity" evidence="1">
    <location>
        <begin position="151"/>
        <end position="169"/>
    </location>
</feature>
<dbReference type="Gene3D" id="2.60.40.10">
    <property type="entry name" value="Immunoglobulins"/>
    <property type="match status" value="1"/>
</dbReference>
<organism evidence="3 4">
    <name type="scientific">Nannocystis exedens</name>
    <dbReference type="NCBI Taxonomy" id="54"/>
    <lineage>
        <taxon>Bacteria</taxon>
        <taxon>Pseudomonadati</taxon>
        <taxon>Myxococcota</taxon>
        <taxon>Polyangia</taxon>
        <taxon>Nannocystales</taxon>
        <taxon>Nannocystaceae</taxon>
        <taxon>Nannocystis</taxon>
    </lineage>
</organism>
<evidence type="ECO:0000313" key="3">
    <source>
        <dbReference type="EMBL" id="SFD65908.1"/>
    </source>
</evidence>
<name>A0A1I1U8K6_9BACT</name>
<feature type="region of interest" description="Disordered" evidence="1">
    <location>
        <begin position="121"/>
        <end position="191"/>
    </location>
</feature>
<evidence type="ECO:0000256" key="1">
    <source>
        <dbReference type="SAM" id="MobiDB-lite"/>
    </source>
</evidence>